<dbReference type="GO" id="GO:0004497">
    <property type="term" value="F:monooxygenase activity"/>
    <property type="evidence" value="ECO:0007669"/>
    <property type="project" value="UniProtKB-KW"/>
</dbReference>
<gene>
    <name evidence="8" type="ORF">Z517_03446</name>
</gene>
<dbReference type="PANTHER" id="PTHR46300">
    <property type="entry name" value="P450, PUTATIVE (EUROFUNG)-RELATED-RELATED"/>
    <property type="match status" value="1"/>
</dbReference>
<evidence type="ECO:0000313" key="9">
    <source>
        <dbReference type="Proteomes" id="UP000053029"/>
    </source>
</evidence>
<dbReference type="PRINTS" id="PR00463">
    <property type="entry name" value="EP450I"/>
</dbReference>
<evidence type="ECO:0000313" key="8">
    <source>
        <dbReference type="EMBL" id="KIW84197.1"/>
    </source>
</evidence>
<comment type="similarity">
    <text evidence="1 6">Belongs to the cytochrome P450 family.</text>
</comment>
<protein>
    <recommendedName>
        <fullName evidence="10">O-methylsterigmatocystin oxidoreductase</fullName>
    </recommendedName>
</protein>
<sequence>MAQFSTTQVFIGVAGVLVLALLVYRLFISKSQSKSGHSLPPGPTPRFLVGNLPDLPPAGAKEWLHWLKHKELYGPISSLTVLGQTMIIISDQKVAVDLMEKRSASHSSRPKPVFGADMCGWNRILGLMPYSNKSRAYRRALHTVLGTSSAIDPFRPLIELETRRFLLSVLENPQEVLHLIRTQAGSIILKISYGYSIEPKGRDPLVDLAERSLDHFSKACTPGAWLVDVIPVLKYLPDWLPGTEFKRTAREWKATLDTVSELPYKYVQQKLRGGVAEPSYLSKLLQTEDGSPLSPEAADVAQWSSFSLYAGGADTTVSSMACFVLAMTLNPEVQRKAQAEIDAVVGSSRLPTFSDRESLPYVNALVKEVLRWHPVGPMGVPHLTTKADVYEDYFIPEGSVLIPNIWAMLHDETVYPDPDKFDPSRFLVPNPPPEPRNIAFGFGRRICPGKLFAEVTLFSSISAFLAVFNVRKCVENGKEVDPVVDFDTGIISHPKPFKCDIVPRSTIHEKLIRSVEIEHPTPEHGDAKYLAHSVAV</sequence>
<dbReference type="InterPro" id="IPR001128">
    <property type="entry name" value="Cyt_P450"/>
</dbReference>
<dbReference type="Proteomes" id="UP000053029">
    <property type="component" value="Unassembled WGS sequence"/>
</dbReference>
<feature type="transmembrane region" description="Helical" evidence="7">
    <location>
        <begin position="6"/>
        <end position="27"/>
    </location>
</feature>
<evidence type="ECO:0000256" key="1">
    <source>
        <dbReference type="ARBA" id="ARBA00010617"/>
    </source>
</evidence>
<dbReference type="InterPro" id="IPR017972">
    <property type="entry name" value="Cyt_P450_CS"/>
</dbReference>
<evidence type="ECO:0000256" key="2">
    <source>
        <dbReference type="ARBA" id="ARBA00022723"/>
    </source>
</evidence>
<keyword evidence="6" id="KW-0503">Monooxygenase</keyword>
<dbReference type="HOGENOM" id="CLU_001570_2_3_1"/>
<dbReference type="RefSeq" id="XP_013288005.1">
    <property type="nucleotide sequence ID" value="XM_013432551.1"/>
</dbReference>
<dbReference type="VEuPathDB" id="FungiDB:Z517_03446"/>
<dbReference type="STRING" id="1442368.A0A0D2FC29"/>
<evidence type="ECO:0000256" key="4">
    <source>
        <dbReference type="ARBA" id="ARBA00023004"/>
    </source>
</evidence>
<evidence type="ECO:0000256" key="7">
    <source>
        <dbReference type="SAM" id="Phobius"/>
    </source>
</evidence>
<dbReference type="Pfam" id="PF00067">
    <property type="entry name" value="p450"/>
    <property type="match status" value="1"/>
</dbReference>
<keyword evidence="4 5" id="KW-0408">Iron</keyword>
<evidence type="ECO:0008006" key="10">
    <source>
        <dbReference type="Google" id="ProtNLM"/>
    </source>
</evidence>
<dbReference type="CDD" id="cd11065">
    <property type="entry name" value="CYP64-like"/>
    <property type="match status" value="1"/>
</dbReference>
<dbReference type="Gene3D" id="1.10.630.10">
    <property type="entry name" value="Cytochrome P450"/>
    <property type="match status" value="1"/>
</dbReference>
<dbReference type="GO" id="GO:0016705">
    <property type="term" value="F:oxidoreductase activity, acting on paired donors, with incorporation or reduction of molecular oxygen"/>
    <property type="evidence" value="ECO:0007669"/>
    <property type="project" value="InterPro"/>
</dbReference>
<keyword evidence="5 6" id="KW-0349">Heme</keyword>
<keyword evidence="2 5" id="KW-0479">Metal-binding</keyword>
<feature type="binding site" description="axial binding residue" evidence="5">
    <location>
        <position position="447"/>
    </location>
    <ligand>
        <name>heme</name>
        <dbReference type="ChEBI" id="CHEBI:30413"/>
    </ligand>
    <ligandPart>
        <name>Fe</name>
        <dbReference type="ChEBI" id="CHEBI:18248"/>
    </ligandPart>
</feature>
<reference evidence="8 9" key="1">
    <citation type="submission" date="2015-01" db="EMBL/GenBank/DDBJ databases">
        <title>The Genome Sequence of Fonsecaea pedrosoi CBS 271.37.</title>
        <authorList>
            <consortium name="The Broad Institute Genomics Platform"/>
            <person name="Cuomo C."/>
            <person name="de Hoog S."/>
            <person name="Gorbushina A."/>
            <person name="Stielow B."/>
            <person name="Teixiera M."/>
            <person name="Abouelleil A."/>
            <person name="Chapman S.B."/>
            <person name="Priest M."/>
            <person name="Young S.K."/>
            <person name="Wortman J."/>
            <person name="Nusbaum C."/>
            <person name="Birren B."/>
        </authorList>
    </citation>
    <scope>NUCLEOTIDE SEQUENCE [LARGE SCALE GENOMIC DNA]</scope>
    <source>
        <strain evidence="8 9">CBS 271.37</strain>
    </source>
</reference>
<keyword evidence="9" id="KW-1185">Reference proteome</keyword>
<dbReference type="AlphaFoldDB" id="A0A0D2FC29"/>
<keyword evidence="7" id="KW-0472">Membrane</keyword>
<keyword evidence="3 6" id="KW-0560">Oxidoreductase</keyword>
<dbReference type="SUPFAM" id="SSF48264">
    <property type="entry name" value="Cytochrome P450"/>
    <property type="match status" value="1"/>
</dbReference>
<dbReference type="PANTHER" id="PTHR46300:SF12">
    <property type="entry name" value="P450, PUTATIVE (EUROFUNG)-RELATED"/>
    <property type="match status" value="1"/>
</dbReference>
<dbReference type="EMBL" id="KN846970">
    <property type="protein sequence ID" value="KIW84197.1"/>
    <property type="molecule type" value="Genomic_DNA"/>
</dbReference>
<dbReference type="GeneID" id="25302936"/>
<organism evidence="8 9">
    <name type="scientific">Fonsecaea pedrosoi CBS 271.37</name>
    <dbReference type="NCBI Taxonomy" id="1442368"/>
    <lineage>
        <taxon>Eukaryota</taxon>
        <taxon>Fungi</taxon>
        <taxon>Dikarya</taxon>
        <taxon>Ascomycota</taxon>
        <taxon>Pezizomycotina</taxon>
        <taxon>Eurotiomycetes</taxon>
        <taxon>Chaetothyriomycetidae</taxon>
        <taxon>Chaetothyriales</taxon>
        <taxon>Herpotrichiellaceae</taxon>
        <taxon>Fonsecaea</taxon>
    </lineage>
</organism>
<dbReference type="PRINTS" id="PR00385">
    <property type="entry name" value="P450"/>
</dbReference>
<dbReference type="PROSITE" id="PS00086">
    <property type="entry name" value="CYTOCHROME_P450"/>
    <property type="match status" value="1"/>
</dbReference>
<dbReference type="InterPro" id="IPR050364">
    <property type="entry name" value="Cytochrome_P450_fung"/>
</dbReference>
<comment type="cofactor">
    <cofactor evidence="5">
        <name>heme</name>
        <dbReference type="ChEBI" id="CHEBI:30413"/>
    </cofactor>
</comment>
<evidence type="ECO:0000256" key="3">
    <source>
        <dbReference type="ARBA" id="ARBA00023002"/>
    </source>
</evidence>
<accession>A0A0D2FC29</accession>
<dbReference type="InterPro" id="IPR002401">
    <property type="entry name" value="Cyt_P450_E_grp-I"/>
</dbReference>
<evidence type="ECO:0000256" key="5">
    <source>
        <dbReference type="PIRSR" id="PIRSR602401-1"/>
    </source>
</evidence>
<evidence type="ECO:0000256" key="6">
    <source>
        <dbReference type="RuleBase" id="RU000461"/>
    </source>
</evidence>
<dbReference type="GO" id="GO:0005506">
    <property type="term" value="F:iron ion binding"/>
    <property type="evidence" value="ECO:0007669"/>
    <property type="project" value="InterPro"/>
</dbReference>
<keyword evidence="7" id="KW-0812">Transmembrane</keyword>
<proteinExistence type="inferred from homology"/>
<dbReference type="GO" id="GO:0020037">
    <property type="term" value="F:heme binding"/>
    <property type="evidence" value="ECO:0007669"/>
    <property type="project" value="InterPro"/>
</dbReference>
<dbReference type="InterPro" id="IPR036396">
    <property type="entry name" value="Cyt_P450_sf"/>
</dbReference>
<dbReference type="OrthoDB" id="2789670at2759"/>
<keyword evidence="7" id="KW-1133">Transmembrane helix</keyword>
<name>A0A0D2FC29_9EURO</name>